<dbReference type="PANTHER" id="PTHR36091">
    <property type="entry name" value="ALTERED INHERITANCE OF MITOCHONDRIA PROTEIN 9, MITOCHONDRIAL"/>
    <property type="match status" value="1"/>
</dbReference>
<sequence>MSGRWLWNERLQLARRWLKFDFAELARIAAPAVGSQSCVKLGKLFEGSFNKAFLVTMNDGKEVVAKLPNPNAGYKHFTTASEVATMDYVRNVLCIPVPGVYSWSSSAENTVGAEYILMEKCRGTELHRVWNEITDRQKATIVQKLVDFEAAFASSDFPMYGSLYYTKDLASVKEDQLVMPRSEKGSESNTFAIGPTTDRSFFDHGRSAATTHRGPYNIFVDEQDPTESPQSLTEFGGDIPEGFDPSGIKLPENYENLSEAEKRTAKELCGAQLLWKLVSWVGFQALQRNVFSDGELLVEDLLSQLQQRWDQVVDDPSAEACPFNHTQEEQIIQEERFTLWADSIELMTDFLNKVGRSRGWDGWVSHEQYSAGKENMKHFRGGVPRAACVNGSREE</sequence>
<evidence type="ECO:0000256" key="4">
    <source>
        <dbReference type="ARBA" id="ARBA00022946"/>
    </source>
</evidence>
<organism evidence="7 8">
    <name type="scientific">Polychaeton citri CBS 116435</name>
    <dbReference type="NCBI Taxonomy" id="1314669"/>
    <lineage>
        <taxon>Eukaryota</taxon>
        <taxon>Fungi</taxon>
        <taxon>Dikarya</taxon>
        <taxon>Ascomycota</taxon>
        <taxon>Pezizomycotina</taxon>
        <taxon>Dothideomycetes</taxon>
        <taxon>Dothideomycetidae</taxon>
        <taxon>Capnodiales</taxon>
        <taxon>Capnodiaceae</taxon>
        <taxon>Polychaeton</taxon>
    </lineage>
</organism>
<evidence type="ECO:0000313" key="7">
    <source>
        <dbReference type="EMBL" id="KAF2719120.1"/>
    </source>
</evidence>
<keyword evidence="4" id="KW-0809">Transit peptide</keyword>
<evidence type="ECO:0000256" key="6">
    <source>
        <dbReference type="ARBA" id="ARBA00031849"/>
    </source>
</evidence>
<proteinExistence type="inferred from homology"/>
<reference evidence="7" key="1">
    <citation type="journal article" date="2020" name="Stud. Mycol.">
        <title>101 Dothideomycetes genomes: a test case for predicting lifestyles and emergence of pathogens.</title>
        <authorList>
            <person name="Haridas S."/>
            <person name="Albert R."/>
            <person name="Binder M."/>
            <person name="Bloem J."/>
            <person name="Labutti K."/>
            <person name="Salamov A."/>
            <person name="Andreopoulos B."/>
            <person name="Baker S."/>
            <person name="Barry K."/>
            <person name="Bills G."/>
            <person name="Bluhm B."/>
            <person name="Cannon C."/>
            <person name="Castanera R."/>
            <person name="Culley D."/>
            <person name="Daum C."/>
            <person name="Ezra D."/>
            <person name="Gonzalez J."/>
            <person name="Henrissat B."/>
            <person name="Kuo A."/>
            <person name="Liang C."/>
            <person name="Lipzen A."/>
            <person name="Lutzoni F."/>
            <person name="Magnuson J."/>
            <person name="Mondo S."/>
            <person name="Nolan M."/>
            <person name="Ohm R."/>
            <person name="Pangilinan J."/>
            <person name="Park H.-J."/>
            <person name="Ramirez L."/>
            <person name="Alfaro M."/>
            <person name="Sun H."/>
            <person name="Tritt A."/>
            <person name="Yoshinaga Y."/>
            <person name="Zwiers L.-H."/>
            <person name="Turgeon B."/>
            <person name="Goodwin S."/>
            <person name="Spatafora J."/>
            <person name="Crous P."/>
            <person name="Grigoriev I."/>
        </authorList>
    </citation>
    <scope>NUCLEOTIDE SEQUENCE</scope>
    <source>
        <strain evidence="7">CBS 116435</strain>
    </source>
</reference>
<accession>A0A9P4Q3Z2</accession>
<dbReference type="InterPro" id="IPR011009">
    <property type="entry name" value="Kinase-like_dom_sf"/>
</dbReference>
<evidence type="ECO:0000256" key="5">
    <source>
        <dbReference type="ARBA" id="ARBA00023128"/>
    </source>
</evidence>
<dbReference type="InterPro" id="IPR051035">
    <property type="entry name" value="Mito_inheritance_9"/>
</dbReference>
<name>A0A9P4Q3Z2_9PEZI</name>
<dbReference type="OrthoDB" id="2906425at2759"/>
<dbReference type="AlphaFoldDB" id="A0A9P4Q3Z2"/>
<comment type="caution">
    <text evidence="7">The sequence shown here is derived from an EMBL/GenBank/DDBJ whole genome shotgun (WGS) entry which is preliminary data.</text>
</comment>
<dbReference type="EMBL" id="MU003815">
    <property type="protein sequence ID" value="KAF2719120.1"/>
    <property type="molecule type" value="Genomic_DNA"/>
</dbReference>
<evidence type="ECO:0000256" key="2">
    <source>
        <dbReference type="ARBA" id="ARBA00005543"/>
    </source>
</evidence>
<dbReference type="PANTHER" id="PTHR36091:SF1">
    <property type="entry name" value="ALTERED INHERITANCE OF MITOCHONDRIA PROTEIN 9, MITOCHONDRIAL"/>
    <property type="match status" value="1"/>
</dbReference>
<evidence type="ECO:0000313" key="8">
    <source>
        <dbReference type="Proteomes" id="UP000799441"/>
    </source>
</evidence>
<evidence type="ECO:0000256" key="3">
    <source>
        <dbReference type="ARBA" id="ARBA00016197"/>
    </source>
</evidence>
<evidence type="ECO:0000256" key="1">
    <source>
        <dbReference type="ARBA" id="ARBA00004173"/>
    </source>
</evidence>
<protein>
    <recommendedName>
        <fullName evidence="3">Altered inheritance of mitochondria protein 9, mitochondrial</fullName>
    </recommendedName>
    <alternativeName>
        <fullName evidence="6">Found in mitochondrial proteome protein 29</fullName>
    </alternativeName>
</protein>
<keyword evidence="8" id="KW-1185">Reference proteome</keyword>
<dbReference type="Proteomes" id="UP000799441">
    <property type="component" value="Unassembled WGS sequence"/>
</dbReference>
<dbReference type="SUPFAM" id="SSF56112">
    <property type="entry name" value="Protein kinase-like (PK-like)"/>
    <property type="match status" value="1"/>
</dbReference>
<gene>
    <name evidence="7" type="ORF">K431DRAFT_305419</name>
</gene>
<comment type="similarity">
    <text evidence="2">Belongs to the AIM9 family.</text>
</comment>
<keyword evidence="5" id="KW-0496">Mitochondrion</keyword>
<comment type="subcellular location">
    <subcellularLocation>
        <location evidence="1">Mitochondrion</location>
    </subcellularLocation>
</comment>
<dbReference type="GO" id="GO:0005739">
    <property type="term" value="C:mitochondrion"/>
    <property type="evidence" value="ECO:0007669"/>
    <property type="project" value="UniProtKB-SubCell"/>
</dbReference>